<reference evidence="4 5" key="1">
    <citation type="submission" date="2019-09" db="EMBL/GenBank/DDBJ databases">
        <title>Nocardioides panacisoli sp. nov., isolated from the soil of a ginseng field.</title>
        <authorList>
            <person name="Cho C."/>
        </authorList>
    </citation>
    <scope>NUCLEOTIDE SEQUENCE [LARGE SCALE GENOMIC DNA]</scope>
    <source>
        <strain evidence="4 5">BN140041</strain>
    </source>
</reference>
<dbReference type="GO" id="GO:0003723">
    <property type="term" value="F:RNA binding"/>
    <property type="evidence" value="ECO:0007669"/>
    <property type="project" value="InterPro"/>
</dbReference>
<keyword evidence="2" id="KW-0378">Hydrolase</keyword>
<dbReference type="Gene3D" id="3.10.450.30">
    <property type="entry name" value="Microbial ribonucleases"/>
    <property type="match status" value="1"/>
</dbReference>
<dbReference type="AlphaFoldDB" id="A0A5B1M9F4"/>
<dbReference type="GO" id="GO:0004521">
    <property type="term" value="F:RNA endonuclease activity"/>
    <property type="evidence" value="ECO:0007669"/>
    <property type="project" value="InterPro"/>
</dbReference>
<name>A0A5B1M9F4_9ACTN</name>
<keyword evidence="5" id="KW-1185">Reference proteome</keyword>
<feature type="region of interest" description="Disordered" evidence="3">
    <location>
        <begin position="16"/>
        <end position="37"/>
    </location>
</feature>
<sequence length="132" mass="14351">MVAVLTAVVWWLQGGTDDGGSAEDPAPSYSTSAPEIDETSGLPYVALEDLPPEAADTVALIDAGGPFPYEKDGSTFGNYEGLLPDHEDGYYREYTVETPGSPDRGARRIVGGAEGELYWTEDHYESFEVIWR</sequence>
<dbReference type="Pfam" id="PF00545">
    <property type="entry name" value="Ribonuclease"/>
    <property type="match status" value="1"/>
</dbReference>
<dbReference type="SUPFAM" id="SSF53933">
    <property type="entry name" value="Microbial ribonucleases"/>
    <property type="match status" value="1"/>
</dbReference>
<dbReference type="GO" id="GO:0016787">
    <property type="term" value="F:hydrolase activity"/>
    <property type="evidence" value="ECO:0007669"/>
    <property type="project" value="UniProtKB-KW"/>
</dbReference>
<organism evidence="4 5">
    <name type="scientific">Nocardioides antri</name>
    <dbReference type="NCBI Taxonomy" id="2607659"/>
    <lineage>
        <taxon>Bacteria</taxon>
        <taxon>Bacillati</taxon>
        <taxon>Actinomycetota</taxon>
        <taxon>Actinomycetes</taxon>
        <taxon>Propionibacteriales</taxon>
        <taxon>Nocardioidaceae</taxon>
        <taxon>Nocardioides</taxon>
    </lineage>
</organism>
<evidence type="ECO:0000313" key="5">
    <source>
        <dbReference type="Proteomes" id="UP000324351"/>
    </source>
</evidence>
<gene>
    <name evidence="4" type="ORF">F0U47_01855</name>
</gene>
<accession>A0A5B1M9F4</accession>
<proteinExistence type="predicted"/>
<evidence type="ECO:0000256" key="1">
    <source>
        <dbReference type="ARBA" id="ARBA00022722"/>
    </source>
</evidence>
<dbReference type="Proteomes" id="UP000324351">
    <property type="component" value="Unassembled WGS sequence"/>
</dbReference>
<dbReference type="InterPro" id="IPR016191">
    <property type="entry name" value="Ribonuclease/ribotoxin"/>
</dbReference>
<evidence type="ECO:0000256" key="2">
    <source>
        <dbReference type="ARBA" id="ARBA00022801"/>
    </source>
</evidence>
<evidence type="ECO:0000313" key="4">
    <source>
        <dbReference type="EMBL" id="KAA1429463.1"/>
    </source>
</evidence>
<keyword evidence="1" id="KW-0540">Nuclease</keyword>
<dbReference type="EMBL" id="VUJW01000001">
    <property type="protein sequence ID" value="KAA1429463.1"/>
    <property type="molecule type" value="Genomic_DNA"/>
</dbReference>
<dbReference type="InterPro" id="IPR000026">
    <property type="entry name" value="N1-like"/>
</dbReference>
<evidence type="ECO:0000256" key="3">
    <source>
        <dbReference type="SAM" id="MobiDB-lite"/>
    </source>
</evidence>
<comment type="caution">
    <text evidence="4">The sequence shown here is derived from an EMBL/GenBank/DDBJ whole genome shotgun (WGS) entry which is preliminary data.</text>
</comment>
<protein>
    <submittedName>
        <fullName evidence="4">Ribonuclease N1</fullName>
    </submittedName>
</protein>
<reference evidence="4 5" key="2">
    <citation type="submission" date="2019-09" db="EMBL/GenBank/DDBJ databases">
        <authorList>
            <person name="Jin C."/>
        </authorList>
    </citation>
    <scope>NUCLEOTIDE SEQUENCE [LARGE SCALE GENOMIC DNA]</scope>
    <source>
        <strain evidence="4 5">BN140041</strain>
    </source>
</reference>